<dbReference type="PANTHER" id="PTHR28037">
    <property type="entry name" value="ALCOHOL O-ACETYLTRANSFERASE 1-RELATED"/>
    <property type="match status" value="1"/>
</dbReference>
<dbReference type="Gene3D" id="3.30.559.10">
    <property type="entry name" value="Chloramphenicol acetyltransferase-like domain"/>
    <property type="match status" value="1"/>
</dbReference>
<accession>A0A3N2E0W3</accession>
<dbReference type="PANTHER" id="PTHR28037:SF1">
    <property type="entry name" value="ALCOHOL O-ACETYLTRANSFERASE 1-RELATED"/>
    <property type="match status" value="1"/>
</dbReference>
<name>A0A3N2E0W3_9GAMM</name>
<proteinExistence type="predicted"/>
<dbReference type="GO" id="GO:0003824">
    <property type="term" value="F:catalytic activity"/>
    <property type="evidence" value="ECO:0007669"/>
    <property type="project" value="InterPro"/>
</dbReference>
<evidence type="ECO:0000313" key="2">
    <source>
        <dbReference type="EMBL" id="ROS05542.1"/>
    </source>
</evidence>
<dbReference type="EMBL" id="RKHR01000003">
    <property type="protein sequence ID" value="ROS05542.1"/>
    <property type="molecule type" value="Genomic_DNA"/>
</dbReference>
<dbReference type="Gene3D" id="3.30.559.30">
    <property type="entry name" value="Nonribosomal peptide synthetase, condensation domain"/>
    <property type="match status" value="1"/>
</dbReference>
<dbReference type="Proteomes" id="UP000275394">
    <property type="component" value="Unassembled WGS sequence"/>
</dbReference>
<sequence length="434" mass="48351">MRQLGQREAKQAIAHQDNHGLMQISNVATIKGVVSAEKLLRAVHCAYQQHPFLRARIEFEGGCWQFFYDVAFDSVQHTYESKKRASIETEMAAEMKNIIAQDKYLWRTRLVNIAGTDQSYFILTTHHSMTDGIACFSLINDILGYYNAIAAGKEVVIESFPERGCLEDYYVQSANVRDMSDVEKNREASIWPVAEPALLQQRMPLIKELVFSGADVAALLSMCRASKVTLNGLLSALIFRASFNVENAPTFIKSSVPINVRSKMVGGLDSRELGAFFDAGFILADKNNTDDLWLMSRDSQAQYQCSVGYNDDISYDELMAFLARLGNEAGSCFGQHIIISNLGRLSAAFQQGDLALIDYRFNASIYPANFFLMFAASTVNDSLTCNFNFTRPLVSEETAIRFVEQFGDEVKQLVAAFKNNAKPVGVKPAVDSVT</sequence>
<keyword evidence="3" id="KW-1185">Reference proteome</keyword>
<gene>
    <name evidence="2" type="ORF">EDC56_1077</name>
</gene>
<dbReference type="Pfam" id="PF00668">
    <property type="entry name" value="Condensation"/>
    <property type="match status" value="1"/>
</dbReference>
<dbReference type="RefSeq" id="WP_123711442.1">
    <property type="nucleotide sequence ID" value="NZ_RKHR01000003.1"/>
</dbReference>
<dbReference type="InterPro" id="IPR001242">
    <property type="entry name" value="Condensation_dom"/>
</dbReference>
<dbReference type="OrthoDB" id="9810950at2"/>
<organism evidence="2 3">
    <name type="scientific">Sinobacterium caligoides</name>
    <dbReference type="NCBI Taxonomy" id="933926"/>
    <lineage>
        <taxon>Bacteria</taxon>
        <taxon>Pseudomonadati</taxon>
        <taxon>Pseudomonadota</taxon>
        <taxon>Gammaproteobacteria</taxon>
        <taxon>Cellvibrionales</taxon>
        <taxon>Spongiibacteraceae</taxon>
        <taxon>Sinobacterium</taxon>
    </lineage>
</organism>
<comment type="caution">
    <text evidence="2">The sequence shown here is derived from an EMBL/GenBank/DDBJ whole genome shotgun (WGS) entry which is preliminary data.</text>
</comment>
<dbReference type="InterPro" id="IPR052058">
    <property type="entry name" value="Alcohol_O-acetyltransferase"/>
</dbReference>
<protein>
    <submittedName>
        <fullName evidence="2">Condensation domain-containing protein</fullName>
    </submittedName>
</protein>
<dbReference type="SUPFAM" id="SSF52777">
    <property type="entry name" value="CoA-dependent acyltransferases"/>
    <property type="match status" value="2"/>
</dbReference>
<reference evidence="2 3" key="1">
    <citation type="submission" date="2018-11" db="EMBL/GenBank/DDBJ databases">
        <title>Genomic Encyclopedia of Type Strains, Phase IV (KMG-IV): sequencing the most valuable type-strain genomes for metagenomic binning, comparative biology and taxonomic classification.</title>
        <authorList>
            <person name="Goeker M."/>
        </authorList>
    </citation>
    <scope>NUCLEOTIDE SEQUENCE [LARGE SCALE GENOMIC DNA]</scope>
    <source>
        <strain evidence="2 3">DSM 100316</strain>
    </source>
</reference>
<feature type="domain" description="Condensation" evidence="1">
    <location>
        <begin position="24"/>
        <end position="415"/>
    </location>
</feature>
<evidence type="ECO:0000313" key="3">
    <source>
        <dbReference type="Proteomes" id="UP000275394"/>
    </source>
</evidence>
<dbReference type="InterPro" id="IPR023213">
    <property type="entry name" value="CAT-like_dom_sf"/>
</dbReference>
<dbReference type="AlphaFoldDB" id="A0A3N2E0W3"/>
<evidence type="ECO:0000259" key="1">
    <source>
        <dbReference type="Pfam" id="PF00668"/>
    </source>
</evidence>